<evidence type="ECO:0000256" key="3">
    <source>
        <dbReference type="ARBA" id="ARBA00023254"/>
    </source>
</evidence>
<dbReference type="SUPFAM" id="SSF52821">
    <property type="entry name" value="Rhodanese/Cell cycle control phosphatase"/>
    <property type="match status" value="1"/>
</dbReference>
<reference evidence="6" key="1">
    <citation type="submission" date="2018-01" db="EMBL/GenBank/DDBJ databases">
        <authorList>
            <person name="Mao J.F."/>
        </authorList>
    </citation>
    <scope>NUCLEOTIDE SEQUENCE</scope>
    <source>
        <strain evidence="6">Huo1</strain>
        <tissue evidence="6">Leaf</tissue>
    </source>
</reference>
<feature type="compositionally biased region" description="Basic and acidic residues" evidence="5">
    <location>
        <begin position="1124"/>
        <end position="1151"/>
    </location>
</feature>
<dbReference type="Pfam" id="PF03987">
    <property type="entry name" value="Autophagy_act_C"/>
    <property type="match status" value="1"/>
</dbReference>
<evidence type="ECO:0000256" key="2">
    <source>
        <dbReference type="ARBA" id="ARBA00023006"/>
    </source>
</evidence>
<dbReference type="Pfam" id="PF08631">
    <property type="entry name" value="SPO22"/>
    <property type="match status" value="1"/>
</dbReference>
<keyword evidence="7" id="KW-1185">Reference proteome</keyword>
<dbReference type="Proteomes" id="UP000298416">
    <property type="component" value="Unassembled WGS sequence"/>
</dbReference>
<reference evidence="6" key="2">
    <citation type="submission" date="2020-08" db="EMBL/GenBank/DDBJ databases">
        <title>Plant Genome Project.</title>
        <authorList>
            <person name="Zhang R.-G."/>
        </authorList>
    </citation>
    <scope>NUCLEOTIDE SEQUENCE</scope>
    <source>
        <strain evidence="6">Huo1</strain>
        <tissue evidence="6">Leaf</tissue>
    </source>
</reference>
<feature type="region of interest" description="Disordered" evidence="5">
    <location>
        <begin position="1"/>
        <end position="22"/>
    </location>
</feature>
<evidence type="ECO:0000313" key="7">
    <source>
        <dbReference type="Proteomes" id="UP000298416"/>
    </source>
</evidence>
<dbReference type="GO" id="GO:0006914">
    <property type="term" value="P:autophagy"/>
    <property type="evidence" value="ECO:0007669"/>
    <property type="project" value="UniProtKB-KW"/>
</dbReference>
<feature type="region of interest" description="Disordered" evidence="5">
    <location>
        <begin position="1112"/>
        <end position="1172"/>
    </location>
</feature>
<dbReference type="InterPro" id="IPR011990">
    <property type="entry name" value="TPR-like_helical_dom_sf"/>
</dbReference>
<protein>
    <recommendedName>
        <fullName evidence="4">Protein ZIP4 homolog</fullName>
    </recommendedName>
</protein>
<sequence>MRIAEISPTPEQRRSSTVTVDTDSDQSAVLSKIETAIKSLERHSPSHPLPDSYASEIQLPLAQLSQLVPLPNSAKLFVWKLSYRLWNVCVDLSNASSQKISEELAKLRQLAAEMLLATADVAGIPSPAFKAALFFYKTGLVWFDLRKFDFANNCFEKATDLVSNIEINSVSDYDERKLLLDLNLARSRASWEVSDRNLAIALLNRSKNVLFGVSRNYNALAHQYLSFGKTLLSTSEVSTVNEALKLMNDALELCEKGLRVVKRTEDTLSLKELRLKTLRFIAAAHLQNDEFESVLKCVKVLREVGSAGDNHPSLSVLAMKAWLGLGRFAEAEKELKGMVLNKGIPECVWVSAVESYFLAAGAAGAETVKAVFLGLLGRCHVSAGAAIRVINRVVGNGPGNGEGMKVRAKVVGELVSDERMVALFDREGAAKERTTMHALLWNCATEHFRSKDYVLSAEMFEKSMLYVPHGIENRNLRAKGYRVLCLCYLGLLQLNRAQEYIDEAEKLEPNITSSFLKFKILLQKKDHSSAIAQMQAMPSCLDFTTEFISLSAHEAVACHSIPVAVASLSQLLNFYSSGKAMPINEAVVFRTMITILSQEPGNDTDVLKHMKRAHVRQSEVGADIFFGKCEVGRREKNWLAANAWNFGVRTGQEKNYELSSEFFKLASELYKIVGDGNTEGNEEMVCKSIILAVSAIIAEEKHQKGTLQEPEIRQAIELLSRAGKILTSSSSSIKKNDDQIAAIEPHFFFVYTWSASDLYSRLSDAGSQQLQLVKNFASSKCCNPKHLVQIGLEASQGPRSNPEVAALALNSSLAALLASPSPDYQTVALVLRNLITAGSIHKGEPDDDSIMERYKQAYRIMVGLKEGSYPSEEAKWLAMTAWNRAALPAKVGQVEMAKKWMSMGLELAVKVPGMDMYRSCMEEYLGVSCFASETATTLSVEEVPGRISLESILVSIDNFFNRYPFFVATVVFIWLVAIPLVEEYSQKYKFISAINAFKKLQDDPTAQLLDIRDDKSVASLGSPNLKILNKNAVQVSFREGDEQGFVKRVLDKFGEPNNTTVCILDNFDGNSIKVAELLVKTGGFKEAYAIRGGTMGKEGWQEIQETLLPPSVHIIPKKRTKVPKKQDTNGDIPRVKENTDSPASKEIKNEDVSSVSPSVRSEGSPSKPLSPYPNAGYLALENMILPRLSEGNTHHKSDVAETEECCSDYGDEVVDTAVVVLNDGSGEHRYDLHVVYSASYRVPVLYFRAYCNDGQPLLLDVIEKDISIDSAKLLTRAKWTFVTQEEHPELGRPWYMLHPCGTSEWMKLLLSSDVSAAQNRIPREKYLLSWFSVVGQVFGIKLHLEMLNLVDS</sequence>
<evidence type="ECO:0000256" key="4">
    <source>
        <dbReference type="ARBA" id="ARBA00031845"/>
    </source>
</evidence>
<feature type="compositionally biased region" description="Low complexity" evidence="5">
    <location>
        <begin position="1152"/>
        <end position="1166"/>
    </location>
</feature>
<keyword evidence="3" id="KW-0469">Meiosis</keyword>
<dbReference type="InterPro" id="IPR007135">
    <property type="entry name" value="Atg3/Atg10"/>
</dbReference>
<evidence type="ECO:0000313" key="6">
    <source>
        <dbReference type="EMBL" id="KAG6418018.1"/>
    </source>
</evidence>
<name>A0A8X8ZV22_SALSN</name>
<dbReference type="SUPFAM" id="SSF48452">
    <property type="entry name" value="TPR-like"/>
    <property type="match status" value="1"/>
</dbReference>
<comment type="caution">
    <text evidence="6">The sequence shown here is derived from an EMBL/GenBank/DDBJ whole genome shotgun (WGS) entry which is preliminary data.</text>
</comment>
<keyword evidence="1" id="KW-0833">Ubl conjugation pathway</keyword>
<dbReference type="GO" id="GO:0019787">
    <property type="term" value="F:ubiquitin-like protein transferase activity"/>
    <property type="evidence" value="ECO:0007669"/>
    <property type="project" value="InterPro"/>
</dbReference>
<accession>A0A8X8ZV22</accession>
<dbReference type="PANTHER" id="PTHR40375:SF2">
    <property type="entry name" value="SPORULATION-SPECIFIC PROTEIN 22"/>
    <property type="match status" value="1"/>
</dbReference>
<proteinExistence type="predicted"/>
<dbReference type="GO" id="GO:0051321">
    <property type="term" value="P:meiotic cell cycle"/>
    <property type="evidence" value="ECO:0007669"/>
    <property type="project" value="UniProtKB-KW"/>
</dbReference>
<gene>
    <name evidence="6" type="ORF">SASPL_120216</name>
</gene>
<evidence type="ECO:0000256" key="1">
    <source>
        <dbReference type="ARBA" id="ARBA00022786"/>
    </source>
</evidence>
<evidence type="ECO:0000256" key="5">
    <source>
        <dbReference type="SAM" id="MobiDB-lite"/>
    </source>
</evidence>
<organism evidence="6">
    <name type="scientific">Salvia splendens</name>
    <name type="common">Scarlet sage</name>
    <dbReference type="NCBI Taxonomy" id="180675"/>
    <lineage>
        <taxon>Eukaryota</taxon>
        <taxon>Viridiplantae</taxon>
        <taxon>Streptophyta</taxon>
        <taxon>Embryophyta</taxon>
        <taxon>Tracheophyta</taxon>
        <taxon>Spermatophyta</taxon>
        <taxon>Magnoliopsida</taxon>
        <taxon>eudicotyledons</taxon>
        <taxon>Gunneridae</taxon>
        <taxon>Pentapetalae</taxon>
        <taxon>asterids</taxon>
        <taxon>lamiids</taxon>
        <taxon>Lamiales</taxon>
        <taxon>Lamiaceae</taxon>
        <taxon>Nepetoideae</taxon>
        <taxon>Mentheae</taxon>
        <taxon>Salviinae</taxon>
        <taxon>Salvia</taxon>
        <taxon>Salvia subgen. Calosphace</taxon>
        <taxon>core Calosphace</taxon>
    </lineage>
</organism>
<dbReference type="InterPro" id="IPR039057">
    <property type="entry name" value="Spo22/ZIP4"/>
</dbReference>
<dbReference type="Gene3D" id="3.30.1460.50">
    <property type="match status" value="1"/>
</dbReference>
<dbReference type="EMBL" id="PNBA02000007">
    <property type="protein sequence ID" value="KAG6418018.1"/>
    <property type="molecule type" value="Genomic_DNA"/>
</dbReference>
<keyword evidence="2" id="KW-0072">Autophagy</keyword>
<dbReference type="InterPro" id="IPR036873">
    <property type="entry name" value="Rhodanese-like_dom_sf"/>
</dbReference>
<dbReference type="InterPro" id="IPR013940">
    <property type="entry name" value="Spo22/ZIP4/TEX11"/>
</dbReference>
<dbReference type="GO" id="GO:0090173">
    <property type="term" value="P:regulation of synaptonemal complex assembly"/>
    <property type="evidence" value="ECO:0007669"/>
    <property type="project" value="InterPro"/>
</dbReference>
<dbReference type="PANTHER" id="PTHR40375">
    <property type="entry name" value="SPORULATION-SPECIFIC PROTEIN 22"/>
    <property type="match status" value="1"/>
</dbReference>
<dbReference type="Gene3D" id="3.40.250.10">
    <property type="entry name" value="Rhodanese-like domain"/>
    <property type="match status" value="1"/>
</dbReference>
<dbReference type="Gene3D" id="1.25.40.10">
    <property type="entry name" value="Tetratricopeptide repeat domain"/>
    <property type="match status" value="1"/>
</dbReference>